<evidence type="ECO:0000313" key="1">
    <source>
        <dbReference type="EMBL" id="CAF1348491.1"/>
    </source>
</evidence>
<dbReference type="EMBL" id="CAJNOR010003891">
    <property type="protein sequence ID" value="CAF1457046.1"/>
    <property type="molecule type" value="Genomic_DNA"/>
</dbReference>
<dbReference type="OrthoDB" id="10289904at2759"/>
<comment type="caution">
    <text evidence="2">The sequence shown here is derived from an EMBL/GenBank/DDBJ whole genome shotgun (WGS) entry which is preliminary data.</text>
</comment>
<proteinExistence type="predicted"/>
<evidence type="ECO:0000313" key="3">
    <source>
        <dbReference type="Proteomes" id="UP000663828"/>
    </source>
</evidence>
<reference evidence="2" key="1">
    <citation type="submission" date="2021-02" db="EMBL/GenBank/DDBJ databases">
        <authorList>
            <person name="Nowell W R."/>
        </authorList>
    </citation>
    <scope>NUCLEOTIDE SEQUENCE</scope>
</reference>
<evidence type="ECO:0000313" key="2">
    <source>
        <dbReference type="EMBL" id="CAF1457046.1"/>
    </source>
</evidence>
<organism evidence="2 3">
    <name type="scientific">Adineta ricciae</name>
    <name type="common">Rotifer</name>
    <dbReference type="NCBI Taxonomy" id="249248"/>
    <lineage>
        <taxon>Eukaryota</taxon>
        <taxon>Metazoa</taxon>
        <taxon>Spiralia</taxon>
        <taxon>Gnathifera</taxon>
        <taxon>Rotifera</taxon>
        <taxon>Eurotatoria</taxon>
        <taxon>Bdelloidea</taxon>
        <taxon>Adinetida</taxon>
        <taxon>Adinetidae</taxon>
        <taxon>Adineta</taxon>
    </lineage>
</organism>
<gene>
    <name evidence="1" type="ORF">EDS130_LOCUS33139</name>
    <name evidence="2" type="ORF">XAT740_LOCUS37215</name>
</gene>
<accession>A0A815Q3K6</accession>
<sequence length="155" mass="18089">MGLINCEIELNTKQYTDGMSFPQNLEQFYMDPKKIGNVYVVVFKHDFLHRKLAHHALIVDVAGSSTDSHTCGATIHLTAKASTKITEFHIHDRSFRREDFHEIIYIGRLHPPQYSPWFWAYDIQREGLQLFLGLTNQRKNVIWSAEINCQTYVAY</sequence>
<dbReference type="Proteomes" id="UP000663852">
    <property type="component" value="Unassembled WGS sequence"/>
</dbReference>
<dbReference type="Proteomes" id="UP000663828">
    <property type="component" value="Unassembled WGS sequence"/>
</dbReference>
<keyword evidence="3" id="KW-1185">Reference proteome</keyword>
<dbReference type="EMBL" id="CAJNOJ010000261">
    <property type="protein sequence ID" value="CAF1348491.1"/>
    <property type="molecule type" value="Genomic_DNA"/>
</dbReference>
<dbReference type="AlphaFoldDB" id="A0A815Q3K6"/>
<name>A0A815Q3K6_ADIRI</name>
<protein>
    <submittedName>
        <fullName evidence="2">Uncharacterized protein</fullName>
    </submittedName>
</protein>